<reference evidence="3" key="4">
    <citation type="submission" date="2019-03" db="UniProtKB">
        <authorList>
            <consortium name="EnsemblPlants"/>
        </authorList>
    </citation>
    <scope>IDENTIFICATION</scope>
</reference>
<evidence type="ECO:0000313" key="4">
    <source>
        <dbReference type="Proteomes" id="UP000015105"/>
    </source>
</evidence>
<feature type="region of interest" description="Disordered" evidence="1">
    <location>
        <begin position="54"/>
        <end position="78"/>
    </location>
</feature>
<dbReference type="Pfam" id="PF14214">
    <property type="entry name" value="Helitron_like_N"/>
    <property type="match status" value="1"/>
</dbReference>
<dbReference type="AlphaFoldDB" id="A0A453JSE9"/>
<organism evidence="3 4">
    <name type="scientific">Aegilops tauschii subsp. strangulata</name>
    <name type="common">Goatgrass</name>
    <dbReference type="NCBI Taxonomy" id="200361"/>
    <lineage>
        <taxon>Eukaryota</taxon>
        <taxon>Viridiplantae</taxon>
        <taxon>Streptophyta</taxon>
        <taxon>Embryophyta</taxon>
        <taxon>Tracheophyta</taxon>
        <taxon>Spermatophyta</taxon>
        <taxon>Magnoliopsida</taxon>
        <taxon>Liliopsida</taxon>
        <taxon>Poales</taxon>
        <taxon>Poaceae</taxon>
        <taxon>BOP clade</taxon>
        <taxon>Pooideae</taxon>
        <taxon>Triticodae</taxon>
        <taxon>Triticeae</taxon>
        <taxon>Triticinae</taxon>
        <taxon>Aegilops</taxon>
    </lineage>
</organism>
<feature type="compositionally biased region" description="Acidic residues" evidence="1">
    <location>
        <begin position="66"/>
        <end position="78"/>
    </location>
</feature>
<sequence>MWVEGSDLQHTFDRSVVVHAKGDRPLYIRAYYGCYDPLAYPLFYPAGETGRNRWLPYEGPTPTQADNDDEDDNQDDEREAGKGVITIGPIHEFLRSLVVALFITRRRNHLVDDNEEQDEDEATESRKYVSAREYYCFKLQIRKGIFNILLFGGRLLQQWLVDMYIKMETMRLDFYSKPQNQKLIRVELYQVHVRLIIASHTDTNLGDWSFLDTCCDTKNWS</sequence>
<dbReference type="EnsemblPlants" id="AET5Gv20175800.9">
    <property type="protein sequence ID" value="AET5Gv20175800.9"/>
    <property type="gene ID" value="AET5Gv20175800"/>
</dbReference>
<accession>A0A453JSE9</accession>
<evidence type="ECO:0000313" key="3">
    <source>
        <dbReference type="EnsemblPlants" id="AET5Gv20175800.9"/>
    </source>
</evidence>
<protein>
    <recommendedName>
        <fullName evidence="2">Helitron helicase-like domain-containing protein</fullName>
    </recommendedName>
</protein>
<dbReference type="Gramene" id="AET5Gv20175800.9">
    <property type="protein sequence ID" value="AET5Gv20175800.9"/>
    <property type="gene ID" value="AET5Gv20175800"/>
</dbReference>
<reference evidence="3" key="5">
    <citation type="journal article" date="2021" name="G3 (Bethesda)">
        <title>Aegilops tauschii genome assembly Aet v5.0 features greater sequence contiguity and improved annotation.</title>
        <authorList>
            <person name="Wang L."/>
            <person name="Zhu T."/>
            <person name="Rodriguez J.C."/>
            <person name="Deal K.R."/>
            <person name="Dubcovsky J."/>
            <person name="McGuire P.E."/>
            <person name="Lux T."/>
            <person name="Spannagl M."/>
            <person name="Mayer K.F.X."/>
            <person name="Baldrich P."/>
            <person name="Meyers B.C."/>
            <person name="Huo N."/>
            <person name="Gu Y.Q."/>
            <person name="Zhou H."/>
            <person name="Devos K.M."/>
            <person name="Bennetzen J.L."/>
            <person name="Unver T."/>
            <person name="Budak H."/>
            <person name="Gulick P.J."/>
            <person name="Galiba G."/>
            <person name="Kalapos B."/>
            <person name="Nelson D.R."/>
            <person name="Li P."/>
            <person name="You F.M."/>
            <person name="Luo M.C."/>
            <person name="Dvorak J."/>
        </authorList>
    </citation>
    <scope>NUCLEOTIDE SEQUENCE [LARGE SCALE GENOMIC DNA]</scope>
    <source>
        <strain evidence="3">cv. AL8/78</strain>
    </source>
</reference>
<dbReference type="PANTHER" id="PTHR45786:SF75">
    <property type="entry name" value="ATP-DEPENDENT DNA HELICASE"/>
    <property type="match status" value="1"/>
</dbReference>
<reference evidence="3" key="3">
    <citation type="journal article" date="2017" name="Nature">
        <title>Genome sequence of the progenitor of the wheat D genome Aegilops tauschii.</title>
        <authorList>
            <person name="Luo M.C."/>
            <person name="Gu Y.Q."/>
            <person name="Puiu D."/>
            <person name="Wang H."/>
            <person name="Twardziok S.O."/>
            <person name="Deal K.R."/>
            <person name="Huo N."/>
            <person name="Zhu T."/>
            <person name="Wang L."/>
            <person name="Wang Y."/>
            <person name="McGuire P.E."/>
            <person name="Liu S."/>
            <person name="Long H."/>
            <person name="Ramasamy R.K."/>
            <person name="Rodriguez J.C."/>
            <person name="Van S.L."/>
            <person name="Yuan L."/>
            <person name="Wang Z."/>
            <person name="Xia Z."/>
            <person name="Xiao L."/>
            <person name="Anderson O.D."/>
            <person name="Ouyang S."/>
            <person name="Liang Y."/>
            <person name="Zimin A.V."/>
            <person name="Pertea G."/>
            <person name="Qi P."/>
            <person name="Bennetzen J.L."/>
            <person name="Dai X."/>
            <person name="Dawson M.W."/>
            <person name="Muller H.G."/>
            <person name="Kugler K."/>
            <person name="Rivarola-Duarte L."/>
            <person name="Spannagl M."/>
            <person name="Mayer K.F.X."/>
            <person name="Lu F.H."/>
            <person name="Bevan M.W."/>
            <person name="Leroy P."/>
            <person name="Li P."/>
            <person name="You F.M."/>
            <person name="Sun Q."/>
            <person name="Liu Z."/>
            <person name="Lyons E."/>
            <person name="Wicker T."/>
            <person name="Salzberg S.L."/>
            <person name="Devos K.M."/>
            <person name="Dvorak J."/>
        </authorList>
    </citation>
    <scope>NUCLEOTIDE SEQUENCE [LARGE SCALE GENOMIC DNA]</scope>
    <source>
        <strain evidence="3">cv. AL8/78</strain>
    </source>
</reference>
<proteinExistence type="predicted"/>
<keyword evidence="4" id="KW-1185">Reference proteome</keyword>
<evidence type="ECO:0000256" key="1">
    <source>
        <dbReference type="SAM" id="MobiDB-lite"/>
    </source>
</evidence>
<reference evidence="4" key="1">
    <citation type="journal article" date="2014" name="Science">
        <title>Ancient hybridizations among the ancestral genomes of bread wheat.</title>
        <authorList>
            <consortium name="International Wheat Genome Sequencing Consortium,"/>
            <person name="Marcussen T."/>
            <person name="Sandve S.R."/>
            <person name="Heier L."/>
            <person name="Spannagl M."/>
            <person name="Pfeifer M."/>
            <person name="Jakobsen K.S."/>
            <person name="Wulff B.B."/>
            <person name="Steuernagel B."/>
            <person name="Mayer K.F."/>
            <person name="Olsen O.A."/>
        </authorList>
    </citation>
    <scope>NUCLEOTIDE SEQUENCE [LARGE SCALE GENOMIC DNA]</scope>
    <source>
        <strain evidence="4">cv. AL8/78</strain>
    </source>
</reference>
<reference evidence="4" key="2">
    <citation type="journal article" date="2017" name="Nat. Plants">
        <title>The Aegilops tauschii genome reveals multiple impacts of transposons.</title>
        <authorList>
            <person name="Zhao G."/>
            <person name="Zou C."/>
            <person name="Li K."/>
            <person name="Wang K."/>
            <person name="Li T."/>
            <person name="Gao L."/>
            <person name="Zhang X."/>
            <person name="Wang H."/>
            <person name="Yang Z."/>
            <person name="Liu X."/>
            <person name="Jiang W."/>
            <person name="Mao L."/>
            <person name="Kong X."/>
            <person name="Jiao Y."/>
            <person name="Jia J."/>
        </authorList>
    </citation>
    <scope>NUCLEOTIDE SEQUENCE [LARGE SCALE GENOMIC DNA]</scope>
    <source>
        <strain evidence="4">cv. AL8/78</strain>
    </source>
</reference>
<evidence type="ECO:0000259" key="2">
    <source>
        <dbReference type="Pfam" id="PF14214"/>
    </source>
</evidence>
<dbReference type="PANTHER" id="PTHR45786">
    <property type="entry name" value="DNA BINDING PROTEIN-LIKE"/>
    <property type="match status" value="1"/>
</dbReference>
<name>A0A453JSE9_AEGTS</name>
<dbReference type="Proteomes" id="UP000015105">
    <property type="component" value="Chromosome 5D"/>
</dbReference>
<dbReference type="InterPro" id="IPR025476">
    <property type="entry name" value="Helitron_helicase-like"/>
</dbReference>
<feature type="domain" description="Helitron helicase-like" evidence="2">
    <location>
        <begin position="134"/>
        <end position="200"/>
    </location>
</feature>